<protein>
    <submittedName>
        <fullName evidence="1">Uncharacterized protein</fullName>
    </submittedName>
</protein>
<evidence type="ECO:0000313" key="1">
    <source>
        <dbReference type="EMBL" id="GIY48545.1"/>
    </source>
</evidence>
<proteinExistence type="predicted"/>
<name>A0AAV4TUG4_CAEEX</name>
<dbReference type="Proteomes" id="UP001054945">
    <property type="component" value="Unassembled WGS sequence"/>
</dbReference>
<organism evidence="1 2">
    <name type="scientific">Caerostris extrusa</name>
    <name type="common">Bark spider</name>
    <name type="synonym">Caerostris bankana</name>
    <dbReference type="NCBI Taxonomy" id="172846"/>
    <lineage>
        <taxon>Eukaryota</taxon>
        <taxon>Metazoa</taxon>
        <taxon>Ecdysozoa</taxon>
        <taxon>Arthropoda</taxon>
        <taxon>Chelicerata</taxon>
        <taxon>Arachnida</taxon>
        <taxon>Araneae</taxon>
        <taxon>Araneomorphae</taxon>
        <taxon>Entelegynae</taxon>
        <taxon>Araneoidea</taxon>
        <taxon>Araneidae</taxon>
        <taxon>Caerostris</taxon>
    </lineage>
</organism>
<dbReference type="AlphaFoldDB" id="A0AAV4TUG4"/>
<reference evidence="1 2" key="1">
    <citation type="submission" date="2021-06" db="EMBL/GenBank/DDBJ databases">
        <title>Caerostris extrusa draft genome.</title>
        <authorList>
            <person name="Kono N."/>
            <person name="Arakawa K."/>
        </authorList>
    </citation>
    <scope>NUCLEOTIDE SEQUENCE [LARGE SCALE GENOMIC DNA]</scope>
</reference>
<comment type="caution">
    <text evidence="1">The sequence shown here is derived from an EMBL/GenBank/DDBJ whole genome shotgun (WGS) entry which is preliminary data.</text>
</comment>
<evidence type="ECO:0000313" key="2">
    <source>
        <dbReference type="Proteomes" id="UP001054945"/>
    </source>
</evidence>
<dbReference type="EMBL" id="BPLR01011725">
    <property type="protein sequence ID" value="GIY48545.1"/>
    <property type="molecule type" value="Genomic_DNA"/>
</dbReference>
<gene>
    <name evidence="1" type="ORF">CEXT_367451</name>
</gene>
<accession>A0AAV4TUG4</accession>
<sequence length="150" mass="16690">MAVTLNKRPRVQLVLRNRYASCQLPDSEEEGCVFRRSCPRRYWKCYADEAVLRCRKIHLVPGDSTRVAVPPEASLSGQIKPPITTKNNLTASDMGAVTADLECMDIAQDTSTGTPTTIFPEITETVVDISIEAPFTISNTKRFSWPPMIS</sequence>
<keyword evidence="2" id="KW-1185">Reference proteome</keyword>